<gene>
    <name evidence="1" type="ORF">NITMOv2_0304</name>
</gene>
<keyword evidence="2" id="KW-1185">Reference proteome</keyword>
<dbReference type="KEGG" id="nmv:NITMOv2_0304"/>
<dbReference type="AlphaFoldDB" id="A0A0K2G804"/>
<name>A0A0K2G804_NITMO</name>
<accession>A0A0K2G804</accession>
<reference evidence="1 2" key="1">
    <citation type="journal article" date="2015" name="Proc. Natl. Acad. Sci. U.S.A.">
        <title>Expanded metabolic versatility of ubiquitous nitrite-oxidizing bacteria from the genus Nitrospira.</title>
        <authorList>
            <person name="Koch H."/>
            <person name="Lucker S."/>
            <person name="Albertsen M."/>
            <person name="Kitzinger K."/>
            <person name="Herbold C."/>
            <person name="Spieck E."/>
            <person name="Nielsen P.H."/>
            <person name="Wagner M."/>
            <person name="Daims H."/>
        </authorList>
    </citation>
    <scope>NUCLEOTIDE SEQUENCE [LARGE SCALE GENOMIC DNA]</scope>
    <source>
        <strain evidence="1 2">NSP M-1</strain>
    </source>
</reference>
<dbReference type="STRING" id="42253.NITMOv2_0304"/>
<evidence type="ECO:0000313" key="2">
    <source>
        <dbReference type="Proteomes" id="UP000069205"/>
    </source>
</evidence>
<evidence type="ECO:0000313" key="1">
    <source>
        <dbReference type="EMBL" id="ALA56742.1"/>
    </source>
</evidence>
<proteinExistence type="predicted"/>
<sequence length="57" mass="6274">MAHFGPGRVGSFGHEFEPDRRAAVGTLRADGPLIKRLVLVGFQPHQSETFRAATDLR</sequence>
<protein>
    <submittedName>
        <fullName evidence="1">Uncharacterized protein</fullName>
    </submittedName>
</protein>
<organism evidence="1 2">
    <name type="scientific">Nitrospira moscoviensis</name>
    <dbReference type="NCBI Taxonomy" id="42253"/>
    <lineage>
        <taxon>Bacteria</taxon>
        <taxon>Pseudomonadati</taxon>
        <taxon>Nitrospirota</taxon>
        <taxon>Nitrospiria</taxon>
        <taxon>Nitrospirales</taxon>
        <taxon>Nitrospiraceae</taxon>
        <taxon>Nitrospira</taxon>
    </lineage>
</organism>
<dbReference type="EMBL" id="CP011801">
    <property type="protein sequence ID" value="ALA56742.1"/>
    <property type="molecule type" value="Genomic_DNA"/>
</dbReference>
<dbReference type="Proteomes" id="UP000069205">
    <property type="component" value="Chromosome"/>
</dbReference>